<protein>
    <submittedName>
        <fullName evidence="7">3D-(3,5/4)-trihydroxycyclohexane-1,2-dione acylhydrolase (Decyclizing)</fullName>
        <ecNumber evidence="7">3.7.1.22</ecNumber>
    </submittedName>
</protein>
<evidence type="ECO:0000256" key="2">
    <source>
        <dbReference type="ARBA" id="ARBA00023052"/>
    </source>
</evidence>
<accession>A0ABU6EYV3</accession>
<reference evidence="7 8" key="1">
    <citation type="submission" date="2022-10" db="EMBL/GenBank/DDBJ databases">
        <authorList>
            <person name="Xie J."/>
            <person name="Shen N."/>
        </authorList>
    </citation>
    <scope>NUCLEOTIDE SEQUENCE [LARGE SCALE GENOMIC DNA]</scope>
    <source>
        <strain evidence="7 8">YIM65594</strain>
    </source>
</reference>
<comment type="caution">
    <text evidence="7">The sequence shown here is derived from an EMBL/GenBank/DDBJ whole genome shotgun (WGS) entry which is preliminary data.</text>
</comment>
<dbReference type="EMBL" id="JAOZYC010000024">
    <property type="protein sequence ID" value="MEB8336940.1"/>
    <property type="molecule type" value="Genomic_DNA"/>
</dbReference>
<feature type="domain" description="Thiamine pyrophosphate enzyme central" evidence="4">
    <location>
        <begin position="225"/>
        <end position="358"/>
    </location>
</feature>
<dbReference type="SUPFAM" id="SSF52518">
    <property type="entry name" value="Thiamin diphosphate-binding fold (THDP-binding)"/>
    <property type="match status" value="2"/>
</dbReference>
<evidence type="ECO:0000259" key="4">
    <source>
        <dbReference type="Pfam" id="PF00205"/>
    </source>
</evidence>
<dbReference type="InterPro" id="IPR029035">
    <property type="entry name" value="DHS-like_NAD/FAD-binding_dom"/>
</dbReference>
<dbReference type="Pfam" id="PF02776">
    <property type="entry name" value="TPP_enzyme_N"/>
    <property type="match status" value="1"/>
</dbReference>
<dbReference type="Gene3D" id="3.40.50.970">
    <property type="match status" value="2"/>
</dbReference>
<feature type="domain" description="Thiamine pyrophosphate enzyme N-terminal TPP-binding" evidence="6">
    <location>
        <begin position="56"/>
        <end position="129"/>
    </location>
</feature>
<dbReference type="Pfam" id="PF02775">
    <property type="entry name" value="TPP_enzyme_C"/>
    <property type="match status" value="1"/>
</dbReference>
<feature type="domain" description="Thiamine pyrophosphate enzyme TPP-binding" evidence="5">
    <location>
        <begin position="447"/>
        <end position="613"/>
    </location>
</feature>
<dbReference type="InterPro" id="IPR030817">
    <property type="entry name" value="Myo_inos_IolD"/>
</dbReference>
<dbReference type="InterPro" id="IPR045229">
    <property type="entry name" value="TPP_enz"/>
</dbReference>
<name>A0ABU6EYV3_9ACTN</name>
<evidence type="ECO:0000313" key="7">
    <source>
        <dbReference type="EMBL" id="MEB8336940.1"/>
    </source>
</evidence>
<dbReference type="InterPro" id="IPR011766">
    <property type="entry name" value="TPP_enzyme_TPP-bd"/>
</dbReference>
<organism evidence="7 8">
    <name type="scientific">Streptomyces endophyticus</name>
    <dbReference type="NCBI Taxonomy" id="714166"/>
    <lineage>
        <taxon>Bacteria</taxon>
        <taxon>Bacillati</taxon>
        <taxon>Actinomycetota</taxon>
        <taxon>Actinomycetes</taxon>
        <taxon>Kitasatosporales</taxon>
        <taxon>Streptomycetaceae</taxon>
        <taxon>Streptomyces</taxon>
    </lineage>
</organism>
<dbReference type="InterPro" id="IPR012001">
    <property type="entry name" value="Thiamin_PyroP_enz_TPP-bd_dom"/>
</dbReference>
<sequence length="659" mass="70632">MTHRKQHGTMRLTVAQAVVTYLSRQFSVADGERHRLIPAALGIFGHGNVAGLGQALDQLSDELPFVQGRNEQALVHVATAYAKASKRHSTLAVTASIGPGALNMVTGAGLATVNRLPVLLLPGDTYATRGQGPVLQQLQHPVEADTSVNDAFRPVSRFFDRITRPEQLLTALPAAMRALTDLDTGAVVVSLPQDVQSHAYDFPAEFFAERDWPIRRPAPDVDEVAVVARMLAEAERPLVIAGGGVVYSGATEELEELAEAAGLPVAETFAGKGAVQRRAWWQLGGIGLEGTPAVNTLAREADFVLTIGSRLTDFATASQSLFQHPDVRFASINVNVHDVGRLGATGIVADAKRALAALTDAVRRDGTTTSPQWQEKTRALDEEWRGRRAAALDPDTPFDRAPLPAGADSIPDTDAHLTQGQLIGLLQEHARSGDTIIAAAGGPPGDLQKVWDATEGRFAHLEFGFSCMGYELPAAIGVRFAKPDPSKRVLSLLGDGTFLMAPTELVTAAQEKLPITVVIPENHGYQVIHRLQMMRSGREFGNEFRYRDAGLEIGSPEGGSGKAARLEGDYLQVDLVKTAEGLGARALRATTADEVRSALAETRDHDGPVVLVVPVIPHVDLPGAGVWWDVAPAEVSEQEAVAQLRAEYEEGLASQRWYG</sequence>
<dbReference type="EC" id="3.7.1.22" evidence="7"/>
<keyword evidence="7" id="KW-0378">Hydrolase</keyword>
<dbReference type="PANTHER" id="PTHR18968">
    <property type="entry name" value="THIAMINE PYROPHOSPHATE ENZYMES"/>
    <property type="match status" value="1"/>
</dbReference>
<evidence type="ECO:0000256" key="1">
    <source>
        <dbReference type="ARBA" id="ARBA00007812"/>
    </source>
</evidence>
<evidence type="ECO:0000259" key="5">
    <source>
        <dbReference type="Pfam" id="PF02775"/>
    </source>
</evidence>
<dbReference type="RefSeq" id="WP_326014572.1">
    <property type="nucleotide sequence ID" value="NZ_JAOZYC010000024.1"/>
</dbReference>
<dbReference type="NCBIfam" id="TIGR04377">
    <property type="entry name" value="myo_inos_iolD"/>
    <property type="match status" value="1"/>
</dbReference>
<keyword evidence="2 3" id="KW-0786">Thiamine pyrophosphate</keyword>
<gene>
    <name evidence="7" type="primary">iolD</name>
    <name evidence="7" type="ORF">OKJ99_05345</name>
</gene>
<keyword evidence="8" id="KW-1185">Reference proteome</keyword>
<dbReference type="Proteomes" id="UP001354931">
    <property type="component" value="Unassembled WGS sequence"/>
</dbReference>
<dbReference type="Gene3D" id="3.40.50.1220">
    <property type="entry name" value="TPP-binding domain"/>
    <property type="match status" value="1"/>
</dbReference>
<dbReference type="InterPro" id="IPR029061">
    <property type="entry name" value="THDP-binding"/>
</dbReference>
<proteinExistence type="inferred from homology"/>
<evidence type="ECO:0000256" key="3">
    <source>
        <dbReference type="RuleBase" id="RU362132"/>
    </source>
</evidence>
<dbReference type="GO" id="GO:0102481">
    <property type="term" value="F:3D-(3,5/4)-trihydroxycyclohexane-1,2-dione hydrolase activity"/>
    <property type="evidence" value="ECO:0007669"/>
    <property type="project" value="UniProtKB-EC"/>
</dbReference>
<comment type="similarity">
    <text evidence="1 3">Belongs to the TPP enzyme family.</text>
</comment>
<evidence type="ECO:0000313" key="8">
    <source>
        <dbReference type="Proteomes" id="UP001354931"/>
    </source>
</evidence>
<dbReference type="SUPFAM" id="SSF52467">
    <property type="entry name" value="DHS-like NAD/FAD-binding domain"/>
    <property type="match status" value="1"/>
</dbReference>
<dbReference type="PANTHER" id="PTHR18968:SF9">
    <property type="entry name" value="3D-(3,5_4)-TRIHYDROXYCYCLOHEXANE-1,2-DIONE HYDROLASE"/>
    <property type="match status" value="1"/>
</dbReference>
<dbReference type="InterPro" id="IPR012000">
    <property type="entry name" value="Thiamin_PyroP_enz_cen_dom"/>
</dbReference>
<dbReference type="Pfam" id="PF00205">
    <property type="entry name" value="TPP_enzyme_M"/>
    <property type="match status" value="1"/>
</dbReference>
<dbReference type="CDD" id="cd07035">
    <property type="entry name" value="TPP_PYR_POX_like"/>
    <property type="match status" value="1"/>
</dbReference>
<evidence type="ECO:0000259" key="6">
    <source>
        <dbReference type="Pfam" id="PF02776"/>
    </source>
</evidence>